<sequence length="70" mass="8126">MNEITFYVKEATSGPTIQEIEDILHELGGIERVLIDTDDGELKIEYNDKQISKERIAITLQQHDYQILLH</sequence>
<protein>
    <submittedName>
        <fullName evidence="1">Uncharacterized protein</fullName>
    </submittedName>
</protein>
<comment type="caution">
    <text evidence="1">The sequence shown here is derived from an EMBL/GenBank/DDBJ whole genome shotgun (WGS) entry which is preliminary data.</text>
</comment>
<dbReference type="RefSeq" id="WP_155671163.1">
    <property type="nucleotide sequence ID" value="NZ_WOCA01000021.1"/>
</dbReference>
<dbReference type="GO" id="GO:0046872">
    <property type="term" value="F:metal ion binding"/>
    <property type="evidence" value="ECO:0007669"/>
    <property type="project" value="InterPro"/>
</dbReference>
<organism evidence="1 2">
    <name type="scientific">Ornithinibacillus caprae</name>
    <dbReference type="NCBI Taxonomy" id="2678566"/>
    <lineage>
        <taxon>Bacteria</taxon>
        <taxon>Bacillati</taxon>
        <taxon>Bacillota</taxon>
        <taxon>Bacilli</taxon>
        <taxon>Bacillales</taxon>
        <taxon>Bacillaceae</taxon>
        <taxon>Ornithinibacillus</taxon>
    </lineage>
</organism>
<evidence type="ECO:0000313" key="2">
    <source>
        <dbReference type="Proteomes" id="UP000469125"/>
    </source>
</evidence>
<dbReference type="Proteomes" id="UP000469125">
    <property type="component" value="Unassembled WGS sequence"/>
</dbReference>
<accession>A0A6N8FL77</accession>
<dbReference type="SUPFAM" id="SSF55008">
    <property type="entry name" value="HMA, heavy metal-associated domain"/>
    <property type="match status" value="1"/>
</dbReference>
<keyword evidence="2" id="KW-1185">Reference proteome</keyword>
<dbReference type="InterPro" id="IPR036163">
    <property type="entry name" value="HMA_dom_sf"/>
</dbReference>
<reference evidence="1 2" key="1">
    <citation type="submission" date="2019-11" db="EMBL/GenBank/DDBJ databases">
        <authorList>
            <person name="Li X."/>
        </authorList>
    </citation>
    <scope>NUCLEOTIDE SEQUENCE [LARGE SCALE GENOMIC DNA]</scope>
    <source>
        <strain evidence="1 2">L9</strain>
    </source>
</reference>
<dbReference type="AlphaFoldDB" id="A0A6N8FL77"/>
<proteinExistence type="predicted"/>
<evidence type="ECO:0000313" key="1">
    <source>
        <dbReference type="EMBL" id="MUK90400.1"/>
    </source>
</evidence>
<name>A0A6N8FL77_9BACI</name>
<dbReference type="Gene3D" id="3.30.70.100">
    <property type="match status" value="1"/>
</dbReference>
<dbReference type="EMBL" id="WOCA01000021">
    <property type="protein sequence ID" value="MUK90400.1"/>
    <property type="molecule type" value="Genomic_DNA"/>
</dbReference>
<gene>
    <name evidence="1" type="ORF">GMD78_18740</name>
</gene>